<evidence type="ECO:0000313" key="2">
    <source>
        <dbReference type="EMBL" id="TWS21022.1"/>
    </source>
</evidence>
<reference evidence="2 3" key="1">
    <citation type="submission" date="2019-06" db="EMBL/GenBank/DDBJ databases">
        <title>Tsukamurella conjunctivitidis sp. nov., Tsukamurella assacharolytica sp. nov. and Tsukamurella sputae sp. nov. isolated from patients with conjunctivitis, bacteraemia (lymphoma) and respiratory infection (sputum) in Hong Kong.</title>
        <authorList>
            <person name="Teng J.L.L."/>
            <person name="Lee H.H."/>
            <person name="Fong J.Y.H."/>
            <person name="Fok K.M.N."/>
            <person name="Lau S.K.P."/>
            <person name="Woo P.C.Y."/>
        </authorList>
    </citation>
    <scope>NUCLEOTIDE SEQUENCE [LARGE SCALE GENOMIC DNA]</scope>
    <source>
        <strain evidence="2 3">HKU72</strain>
    </source>
</reference>
<dbReference type="AlphaFoldDB" id="A0A5C5REA5"/>
<keyword evidence="3" id="KW-1185">Reference proteome</keyword>
<proteinExistence type="predicted"/>
<feature type="domain" description="ERAP1-like C-terminal" evidence="1">
    <location>
        <begin position="6"/>
        <end position="171"/>
    </location>
</feature>
<keyword evidence="2" id="KW-0378">Hydrolase</keyword>
<keyword evidence="2" id="KW-0031">Aminopeptidase</keyword>
<dbReference type="GO" id="GO:0004177">
    <property type="term" value="F:aminopeptidase activity"/>
    <property type="evidence" value="ECO:0007669"/>
    <property type="project" value="UniProtKB-KW"/>
</dbReference>
<dbReference type="InterPro" id="IPR024571">
    <property type="entry name" value="ERAP1-like_C_dom"/>
</dbReference>
<dbReference type="RefSeq" id="WP_193560375.1">
    <property type="nucleotide sequence ID" value="NZ_VIGX01000247.1"/>
</dbReference>
<keyword evidence="2" id="KW-0645">Protease</keyword>
<organism evidence="2 3">
    <name type="scientific">Tsukamurella conjunctivitidis</name>
    <dbReference type="NCBI Taxonomy" id="2592068"/>
    <lineage>
        <taxon>Bacteria</taxon>
        <taxon>Bacillati</taxon>
        <taxon>Actinomycetota</taxon>
        <taxon>Actinomycetes</taxon>
        <taxon>Mycobacteriales</taxon>
        <taxon>Tsukamurellaceae</taxon>
        <taxon>Tsukamurella</taxon>
    </lineage>
</organism>
<dbReference type="EMBL" id="VIGX01000247">
    <property type="protein sequence ID" value="TWS21022.1"/>
    <property type="molecule type" value="Genomic_DNA"/>
</dbReference>
<dbReference type="Pfam" id="PF11838">
    <property type="entry name" value="ERAP1_C"/>
    <property type="match status" value="1"/>
</dbReference>
<feature type="non-terminal residue" evidence="2">
    <location>
        <position position="1"/>
    </location>
</feature>
<accession>A0A5C5REA5</accession>
<comment type="caution">
    <text evidence="2">The sequence shown here is derived from an EMBL/GenBank/DDBJ whole genome shotgun (WGS) entry which is preliminary data.</text>
</comment>
<dbReference type="Proteomes" id="UP000319375">
    <property type="component" value="Unassembled WGS sequence"/>
</dbReference>
<protein>
    <submittedName>
        <fullName evidence="2">Aminopeptidase N</fullName>
    </submittedName>
</protein>
<evidence type="ECO:0000259" key="1">
    <source>
        <dbReference type="Pfam" id="PF11838"/>
    </source>
</evidence>
<gene>
    <name evidence="2" type="ORF">FK530_25260</name>
</gene>
<name>A0A5C5REA5_9ACTN</name>
<sequence>GSDTLEGLDVDVDLRWDLLIALVRCGVADEGDILVQEATDQTMTGQQNAAAARAAKADAAVKSAVWESILRDQSIANDTRWAMVSGFWAQVRTAPELYVPFVADYFASLDQVWADNTFHTAEDLVTLMFPQGLAGYVEGVDLVAQGNAWIDAHPEASAALVRILRERISVVERVLAAQGADA</sequence>
<evidence type="ECO:0000313" key="3">
    <source>
        <dbReference type="Proteomes" id="UP000319375"/>
    </source>
</evidence>